<accession>A0A2I8VFC1</accession>
<feature type="transmembrane region" description="Helical" evidence="1">
    <location>
        <begin position="130"/>
        <end position="149"/>
    </location>
</feature>
<keyword evidence="1" id="KW-0472">Membrane</keyword>
<feature type="transmembrane region" description="Helical" evidence="1">
    <location>
        <begin position="365"/>
        <end position="388"/>
    </location>
</feature>
<dbReference type="InterPro" id="IPR019962">
    <property type="entry name" value="CHP03663"/>
</dbReference>
<proteinExistence type="predicted"/>
<keyword evidence="4" id="KW-1185">Reference proteome</keyword>
<dbReference type="PANTHER" id="PTHR41710">
    <property type="entry name" value="GLYCOSYL TRANSFERASE, FAMILY 39"/>
    <property type="match status" value="1"/>
</dbReference>
<dbReference type="InterPro" id="IPR016950">
    <property type="entry name" value="Manno-Trfase_MA4085_prd"/>
</dbReference>
<feature type="transmembrane region" description="Helical" evidence="1">
    <location>
        <begin position="400"/>
        <end position="426"/>
    </location>
</feature>
<dbReference type="PANTHER" id="PTHR41710:SF2">
    <property type="entry name" value="GLYCOSYL TRANSFERASE FAMILY 39_83 DOMAIN-CONTAINING PROTEIN"/>
    <property type="match status" value="1"/>
</dbReference>
<dbReference type="RefSeq" id="WP_103424072.1">
    <property type="nucleotide sequence ID" value="NZ_CP026309.1"/>
</dbReference>
<dbReference type="Proteomes" id="UP000236584">
    <property type="component" value="Chromosome"/>
</dbReference>
<dbReference type="NCBIfam" id="TIGR03663">
    <property type="entry name" value="flippase activity-associated protein Agl23"/>
    <property type="match status" value="1"/>
</dbReference>
<dbReference type="Pfam" id="PF13231">
    <property type="entry name" value="PMT_2"/>
    <property type="match status" value="1"/>
</dbReference>
<feature type="domain" description="Glycosyltransferase RgtA/B/C/D-like" evidence="2">
    <location>
        <begin position="59"/>
        <end position="190"/>
    </location>
</feature>
<dbReference type="AlphaFoldDB" id="A0A2I8VFC1"/>
<dbReference type="OrthoDB" id="313515at2157"/>
<keyword evidence="1" id="KW-0812">Transmembrane</keyword>
<feature type="transmembrane region" description="Helical" evidence="1">
    <location>
        <begin position="225"/>
        <end position="247"/>
    </location>
</feature>
<gene>
    <name evidence="3" type="ORF">C2R22_01885</name>
</gene>
<feature type="transmembrane region" description="Helical" evidence="1">
    <location>
        <begin position="309"/>
        <end position="329"/>
    </location>
</feature>
<feature type="transmembrane region" description="Helical" evidence="1">
    <location>
        <begin position="341"/>
        <end position="359"/>
    </location>
</feature>
<evidence type="ECO:0000313" key="3">
    <source>
        <dbReference type="EMBL" id="AUV80564.1"/>
    </source>
</evidence>
<feature type="transmembrane region" description="Helical" evidence="1">
    <location>
        <begin position="106"/>
        <end position="124"/>
    </location>
</feature>
<dbReference type="KEGG" id="srub:C2R22_01885"/>
<name>A0A2I8VFC1_9EURY</name>
<evidence type="ECO:0000313" key="4">
    <source>
        <dbReference type="Proteomes" id="UP000236584"/>
    </source>
</evidence>
<organism evidence="3 4">
    <name type="scientific">Salinigranum rubrum</name>
    <dbReference type="NCBI Taxonomy" id="755307"/>
    <lineage>
        <taxon>Archaea</taxon>
        <taxon>Methanobacteriati</taxon>
        <taxon>Methanobacteriota</taxon>
        <taxon>Stenosarchaea group</taxon>
        <taxon>Halobacteria</taxon>
        <taxon>Halobacteriales</taxon>
        <taxon>Haloferacaceae</taxon>
        <taxon>Salinigranum</taxon>
    </lineage>
</organism>
<reference evidence="3 4" key="1">
    <citation type="submission" date="2018-01" db="EMBL/GenBank/DDBJ databases">
        <title>Complete genome sequence of Salinigranum rubrum GX10T, an extremely halophilic archaeon isolated from a marine solar saltern.</title>
        <authorList>
            <person name="Han S."/>
        </authorList>
    </citation>
    <scope>NUCLEOTIDE SEQUENCE [LARGE SCALE GENOMIC DNA]</scope>
    <source>
        <strain evidence="3 4">GX10</strain>
    </source>
</reference>
<dbReference type="InterPro" id="IPR038731">
    <property type="entry name" value="RgtA/B/C-like"/>
</dbReference>
<dbReference type="EMBL" id="CP026309">
    <property type="protein sequence ID" value="AUV80564.1"/>
    <property type="molecule type" value="Genomic_DNA"/>
</dbReference>
<evidence type="ECO:0000259" key="2">
    <source>
        <dbReference type="Pfam" id="PF13231"/>
    </source>
</evidence>
<dbReference type="GeneID" id="35590800"/>
<keyword evidence="1" id="KW-1133">Transmembrane helix</keyword>
<feature type="transmembrane region" description="Helical" evidence="1">
    <location>
        <begin position="79"/>
        <end position="99"/>
    </location>
</feature>
<evidence type="ECO:0000256" key="1">
    <source>
        <dbReference type="SAM" id="Phobius"/>
    </source>
</evidence>
<sequence>MTEDTWDARQVVVVIACVALALRVPALGARVAHFDEGRVAYWALRYHETGAISYRYIVHGPLVQHLDAALFGLLGPTDAVARLPVAVVGGLLPLAALLFRERLRDGEVVALAALLALNPVLLYYSRFLRSTLLVAACAFVAFGALVRAVDTRRVRYVYAAGVLVALGFAAKENALVYLLVWVGATALLVDHELFRPQGEGTGVDVLRRRGRRVVAAVRNPNRRHLALAGHAVGVVAVALLVTFFLFAPRVPDGVGLWDAFRRPTLFPTVVDATVTDVGNGLSYWFGGTTEPGCHKDSVVTAYGCFLGRFLRTLALAAGPLSVFAVGGFLLERYATPDPRPLVLFAAYWGFVSVVGYPLGTDIYGAWITVNALVPLAVPAAVGLAFVARRGHRAFESGDRVRAGVVAVALLLVVGQVGVTAATATYLDSQSAENPLVQYAQPTGEFRPVFERAASGPDSGTDVVFYGETFVATGADSPIPPPCTDLQKALPLHWYVVRADLNATCAADSEALDARLREGKPALVVSTVEDSGEIRPLLDGYETRRVDLRAPGRETVFFVRTPESGESRPRE</sequence>
<protein>
    <submittedName>
        <fullName evidence="3">TIGR03663 family protein</fullName>
    </submittedName>
</protein>
<dbReference type="PIRSF" id="PIRSF030218">
    <property type="entry name" value="Mannosyltr_MA4085_prd"/>
    <property type="match status" value="1"/>
</dbReference>